<dbReference type="PANTHER" id="PTHR33930">
    <property type="entry name" value="ALKYL HYDROPEROXIDE REDUCTASE AHPD"/>
    <property type="match status" value="1"/>
</dbReference>
<feature type="domain" description="Carboxymuconolactone decarboxylase-like" evidence="1">
    <location>
        <begin position="38"/>
        <end position="108"/>
    </location>
</feature>
<dbReference type="NCBIfam" id="TIGR00778">
    <property type="entry name" value="ahpD_dom"/>
    <property type="match status" value="1"/>
</dbReference>
<gene>
    <name evidence="2" type="ORF">ENV67_08705</name>
</gene>
<dbReference type="InterPro" id="IPR029032">
    <property type="entry name" value="AhpD-like"/>
</dbReference>
<name>A0A7C4U934_UNCW3</name>
<dbReference type="Pfam" id="PF02627">
    <property type="entry name" value="CMD"/>
    <property type="match status" value="1"/>
</dbReference>
<dbReference type="SUPFAM" id="SSF69118">
    <property type="entry name" value="AhpD-like"/>
    <property type="match status" value="1"/>
</dbReference>
<protein>
    <submittedName>
        <fullName evidence="2">Carboxymuconolactone decarboxylase family protein</fullName>
    </submittedName>
</protein>
<dbReference type="Gene3D" id="1.20.1290.10">
    <property type="entry name" value="AhpD-like"/>
    <property type="match status" value="1"/>
</dbReference>
<sequence length="129" mass="15073">MIEKKREEISRETAFNQDEEQKGINYSLNKFRKEREEFAKSFLDMWRKPKVEGVVPLKYKELAALAIVLVQHCKPCIFLHTKICLDIGCTREEILEMAEVAISMGGGIVYEYTGYLLEALDFYKKEEKV</sequence>
<dbReference type="GO" id="GO:0051920">
    <property type="term" value="F:peroxiredoxin activity"/>
    <property type="evidence" value="ECO:0007669"/>
    <property type="project" value="InterPro"/>
</dbReference>
<accession>A0A7C4U934</accession>
<evidence type="ECO:0000313" key="2">
    <source>
        <dbReference type="EMBL" id="HGW92599.1"/>
    </source>
</evidence>
<dbReference type="PANTHER" id="PTHR33930:SF2">
    <property type="entry name" value="BLR3452 PROTEIN"/>
    <property type="match status" value="1"/>
</dbReference>
<evidence type="ECO:0000259" key="1">
    <source>
        <dbReference type="Pfam" id="PF02627"/>
    </source>
</evidence>
<comment type="caution">
    <text evidence="2">The sequence shown here is derived from an EMBL/GenBank/DDBJ whole genome shotgun (WGS) entry which is preliminary data.</text>
</comment>
<dbReference type="AlphaFoldDB" id="A0A7C4U934"/>
<dbReference type="InterPro" id="IPR003779">
    <property type="entry name" value="CMD-like"/>
</dbReference>
<dbReference type="EMBL" id="DTHG01000103">
    <property type="protein sequence ID" value="HGW92599.1"/>
    <property type="molecule type" value="Genomic_DNA"/>
</dbReference>
<organism evidence="2">
    <name type="scientific">candidate division WOR-3 bacterium</name>
    <dbReference type="NCBI Taxonomy" id="2052148"/>
    <lineage>
        <taxon>Bacteria</taxon>
        <taxon>Bacteria division WOR-3</taxon>
    </lineage>
</organism>
<reference evidence="2" key="1">
    <citation type="journal article" date="2020" name="mSystems">
        <title>Genome- and Community-Level Interaction Insights into Carbon Utilization and Element Cycling Functions of Hydrothermarchaeota in Hydrothermal Sediment.</title>
        <authorList>
            <person name="Zhou Z."/>
            <person name="Liu Y."/>
            <person name="Xu W."/>
            <person name="Pan J."/>
            <person name="Luo Z.H."/>
            <person name="Li M."/>
        </authorList>
    </citation>
    <scope>NUCLEOTIDE SEQUENCE [LARGE SCALE GENOMIC DNA]</scope>
    <source>
        <strain evidence="2">SpSt-780</strain>
    </source>
</reference>
<dbReference type="InterPro" id="IPR004675">
    <property type="entry name" value="AhpD_core"/>
</dbReference>
<proteinExistence type="predicted"/>